<reference evidence="3" key="1">
    <citation type="submission" date="2019-09" db="EMBL/GenBank/DDBJ databases">
        <title>Distinct polysaccharide growth profiles of human intestinal Prevotella copri isolates.</title>
        <authorList>
            <person name="Fehlner-Peach H."/>
            <person name="Magnabosco C."/>
            <person name="Raghavan V."/>
            <person name="Scher J.U."/>
            <person name="Tett A."/>
            <person name="Cox L.M."/>
            <person name="Gottsegen C."/>
            <person name="Watters A."/>
            <person name="Wiltshire- Gordon J.D."/>
            <person name="Segata N."/>
            <person name="Bonneau R."/>
            <person name="Littman D.R."/>
        </authorList>
    </citation>
    <scope>NUCLEOTIDE SEQUENCE [LARGE SCALE GENOMIC DNA]</scope>
    <source>
        <strain evidence="3">iAQ1179</strain>
    </source>
</reference>
<dbReference type="EMBL" id="VZCW01000176">
    <property type="protein sequence ID" value="MQN12493.1"/>
    <property type="molecule type" value="Genomic_DNA"/>
</dbReference>
<protein>
    <submittedName>
        <fullName evidence="2">Uncharacterized protein</fullName>
    </submittedName>
</protein>
<dbReference type="RefSeq" id="WP_153128360.1">
    <property type="nucleotide sequence ID" value="NZ_VZCW01000176.1"/>
</dbReference>
<gene>
    <name evidence="2" type="ORF">F7D95_06600</name>
</gene>
<dbReference type="Proteomes" id="UP000442105">
    <property type="component" value="Unassembled WGS sequence"/>
</dbReference>
<evidence type="ECO:0000256" key="1">
    <source>
        <dbReference type="SAM" id="Phobius"/>
    </source>
</evidence>
<dbReference type="AlphaFoldDB" id="A0AA90UEK2"/>
<keyword evidence="1" id="KW-1133">Transmembrane helix</keyword>
<evidence type="ECO:0000313" key="3">
    <source>
        <dbReference type="Proteomes" id="UP000442105"/>
    </source>
</evidence>
<organism evidence="2 3">
    <name type="scientific">Segatella copri</name>
    <dbReference type="NCBI Taxonomy" id="165179"/>
    <lineage>
        <taxon>Bacteria</taxon>
        <taxon>Pseudomonadati</taxon>
        <taxon>Bacteroidota</taxon>
        <taxon>Bacteroidia</taxon>
        <taxon>Bacteroidales</taxon>
        <taxon>Prevotellaceae</taxon>
        <taxon>Segatella</taxon>
    </lineage>
</organism>
<feature type="transmembrane region" description="Helical" evidence="1">
    <location>
        <begin position="47"/>
        <end position="68"/>
    </location>
</feature>
<proteinExistence type="predicted"/>
<comment type="caution">
    <text evidence="2">The sequence shown here is derived from an EMBL/GenBank/DDBJ whole genome shotgun (WGS) entry which is preliminary data.</text>
</comment>
<feature type="transmembrane region" description="Helical" evidence="1">
    <location>
        <begin position="80"/>
        <end position="100"/>
    </location>
</feature>
<accession>A0AA90UEK2</accession>
<sequence>MKKWLLCFYVFLGCFVLRYFSNTNNVYDEASAVGDGLYHPSPFVHRLAESLVVFLDMIIIIPIALLIYHLLGEKNQYRVLITLLSSWGIYDILFHVVKYICA</sequence>
<keyword evidence="1" id="KW-0472">Membrane</keyword>
<keyword evidence="1" id="KW-0812">Transmembrane</keyword>
<evidence type="ECO:0000313" key="2">
    <source>
        <dbReference type="EMBL" id="MQN12493.1"/>
    </source>
</evidence>
<name>A0AA90UEK2_9BACT</name>